<proteinExistence type="predicted"/>
<evidence type="ECO:0000313" key="1">
    <source>
        <dbReference type="EMBL" id="AQK65266.1"/>
    </source>
</evidence>
<sequence length="110" mass="12459">MITIKSVSTAKEQGLEDFLNYSFIYGNVTAYLCFKTVYTCIYLAVIISLVFQISLILGNLFSGLVDYAKDTMHNESFDWLALTKVDIAYILVQLWPSSACFISLISMYSH</sequence>
<reference evidence="1" key="1">
    <citation type="submission" date="2015-12" db="EMBL/GenBank/DDBJ databases">
        <title>Update maize B73 reference genome by single molecule sequencing technologies.</title>
        <authorList>
            <consortium name="Maize Genome Sequencing Project"/>
            <person name="Ware D."/>
        </authorList>
    </citation>
    <scope>NUCLEOTIDE SEQUENCE</scope>
    <source>
        <tissue evidence="1">Seedling</tissue>
    </source>
</reference>
<organism evidence="1">
    <name type="scientific">Zea mays</name>
    <name type="common">Maize</name>
    <dbReference type="NCBI Taxonomy" id="4577"/>
    <lineage>
        <taxon>Eukaryota</taxon>
        <taxon>Viridiplantae</taxon>
        <taxon>Streptophyta</taxon>
        <taxon>Embryophyta</taxon>
        <taxon>Tracheophyta</taxon>
        <taxon>Spermatophyta</taxon>
        <taxon>Magnoliopsida</taxon>
        <taxon>Liliopsida</taxon>
        <taxon>Poales</taxon>
        <taxon>Poaceae</taxon>
        <taxon>PACMAD clade</taxon>
        <taxon>Panicoideae</taxon>
        <taxon>Andropogonodae</taxon>
        <taxon>Andropogoneae</taxon>
        <taxon>Tripsacinae</taxon>
        <taxon>Zea</taxon>
    </lineage>
</organism>
<accession>A0A1D6GQ17</accession>
<gene>
    <name evidence="1" type="ORF">ZEAMMB73_Zm00001d014112</name>
</gene>
<dbReference type="AlphaFoldDB" id="A0A1D6GQ17"/>
<dbReference type="EMBL" id="CM000781">
    <property type="protein sequence ID" value="AQK65266.1"/>
    <property type="molecule type" value="Genomic_DNA"/>
</dbReference>
<name>A0A1D6GQ17_MAIZE</name>
<protein>
    <submittedName>
        <fullName evidence="1">Actin-related protein 7</fullName>
    </submittedName>
</protein>